<dbReference type="EMBL" id="JBHUMA010000006">
    <property type="protein sequence ID" value="MFD2598937.1"/>
    <property type="molecule type" value="Genomic_DNA"/>
</dbReference>
<dbReference type="GO" id="GO:0004527">
    <property type="term" value="F:exonuclease activity"/>
    <property type="evidence" value="ECO:0007669"/>
    <property type="project" value="UniProtKB-KW"/>
</dbReference>
<evidence type="ECO:0000313" key="2">
    <source>
        <dbReference type="Proteomes" id="UP001597393"/>
    </source>
</evidence>
<gene>
    <name evidence="1" type="ORF">ACFSQ3_08230</name>
</gene>
<dbReference type="Proteomes" id="UP001597393">
    <property type="component" value="Unassembled WGS sequence"/>
</dbReference>
<keyword evidence="1" id="KW-0269">Exonuclease</keyword>
<comment type="caution">
    <text evidence="1">The sequence shown here is derived from an EMBL/GenBank/DDBJ whole genome shotgun (WGS) entry which is preliminary data.</text>
</comment>
<dbReference type="PANTHER" id="PTHR11203">
    <property type="entry name" value="CLEAVAGE AND POLYADENYLATION SPECIFICITY FACTOR FAMILY MEMBER"/>
    <property type="match status" value="1"/>
</dbReference>
<dbReference type="Gene3D" id="3.60.15.10">
    <property type="entry name" value="Ribonuclease Z/Hydroxyacylglutathione hydrolase-like"/>
    <property type="match status" value="1"/>
</dbReference>
<protein>
    <submittedName>
        <fullName evidence="1">Exonuclease</fullName>
    </submittedName>
</protein>
<name>A0ABW5NL24_9SPHI</name>
<evidence type="ECO:0000313" key="1">
    <source>
        <dbReference type="EMBL" id="MFD2598937.1"/>
    </source>
</evidence>
<sequence>MNNTILADFLIKKDDSYYCRYGDFYIDPLYPVKTAVVSHAHGDHASPGHQTTFATSFTIAFMEHRFSKYPKDGYQTKRFGESWMIGPVKLTLFPAGHILGSAQILMEYNGVRYLYTGDYKLQEDATCEAIVVVPADVLITETTFADPEVQHPDAAEEIQKLNDINSNILLGCYTLGKSQRITHLINTFCPDREVLLHHKMAMAHRLYEQYGDVPLRYKLYDRKSMKGTKDKVYLVPPLTFNSYFRATNVARVFASGWARLQQHNDLSLYISDHVDWTDLLTYIDQVRPIEIWTIHGDGTQLRTHFEGNILVRDIHQANSSLLID</sequence>
<keyword evidence="1" id="KW-0378">Hydrolase</keyword>
<keyword evidence="1" id="KW-0540">Nuclease</keyword>
<dbReference type="SUPFAM" id="SSF56281">
    <property type="entry name" value="Metallo-hydrolase/oxidoreductase"/>
    <property type="match status" value="1"/>
</dbReference>
<organism evidence="1 2">
    <name type="scientific">Sphingobacterium corticis</name>
    <dbReference type="NCBI Taxonomy" id="1812823"/>
    <lineage>
        <taxon>Bacteria</taxon>
        <taxon>Pseudomonadati</taxon>
        <taxon>Bacteroidota</taxon>
        <taxon>Sphingobacteriia</taxon>
        <taxon>Sphingobacteriales</taxon>
        <taxon>Sphingobacteriaceae</taxon>
        <taxon>Sphingobacterium</taxon>
    </lineage>
</organism>
<dbReference type="RefSeq" id="WP_380869064.1">
    <property type="nucleotide sequence ID" value="NZ_JBHUMA010000006.1"/>
</dbReference>
<accession>A0ABW5NL24</accession>
<keyword evidence="2" id="KW-1185">Reference proteome</keyword>
<dbReference type="PANTHER" id="PTHR11203:SF49">
    <property type="entry name" value="BLL1145 PROTEIN"/>
    <property type="match status" value="1"/>
</dbReference>
<dbReference type="InterPro" id="IPR036866">
    <property type="entry name" value="RibonucZ/Hydroxyglut_hydro"/>
</dbReference>
<reference evidence="2" key="1">
    <citation type="journal article" date="2019" name="Int. J. Syst. Evol. Microbiol.">
        <title>The Global Catalogue of Microorganisms (GCM) 10K type strain sequencing project: providing services to taxonomists for standard genome sequencing and annotation.</title>
        <authorList>
            <consortium name="The Broad Institute Genomics Platform"/>
            <consortium name="The Broad Institute Genome Sequencing Center for Infectious Disease"/>
            <person name="Wu L."/>
            <person name="Ma J."/>
        </authorList>
    </citation>
    <scope>NUCLEOTIDE SEQUENCE [LARGE SCALE GENOMIC DNA]</scope>
    <source>
        <strain evidence="2">KCTC 42248</strain>
    </source>
</reference>
<dbReference type="InterPro" id="IPR050698">
    <property type="entry name" value="MBL"/>
</dbReference>
<proteinExistence type="predicted"/>